<proteinExistence type="predicted"/>
<dbReference type="Pfam" id="PF00651">
    <property type="entry name" value="BTB"/>
    <property type="match status" value="1"/>
</dbReference>
<dbReference type="Gene3D" id="3.30.710.10">
    <property type="entry name" value="Potassium Channel Kv1.1, Chain A"/>
    <property type="match status" value="1"/>
</dbReference>
<evidence type="ECO:0000313" key="2">
    <source>
        <dbReference type="EMBL" id="CAG8719473.1"/>
    </source>
</evidence>
<organism evidence="2 3">
    <name type="scientific">Cetraspora pellucida</name>
    <dbReference type="NCBI Taxonomy" id="1433469"/>
    <lineage>
        <taxon>Eukaryota</taxon>
        <taxon>Fungi</taxon>
        <taxon>Fungi incertae sedis</taxon>
        <taxon>Mucoromycota</taxon>
        <taxon>Glomeromycotina</taxon>
        <taxon>Glomeromycetes</taxon>
        <taxon>Diversisporales</taxon>
        <taxon>Gigasporaceae</taxon>
        <taxon>Cetraspora</taxon>
    </lineage>
</organism>
<dbReference type="PANTHER" id="PTHR24410">
    <property type="entry name" value="HL07962P-RELATED"/>
    <property type="match status" value="1"/>
</dbReference>
<feature type="domain" description="BTB" evidence="1">
    <location>
        <begin position="27"/>
        <end position="71"/>
    </location>
</feature>
<dbReference type="AlphaFoldDB" id="A0A9N9I383"/>
<dbReference type="OrthoDB" id="408604at2759"/>
<dbReference type="SUPFAM" id="SSF54695">
    <property type="entry name" value="POZ domain"/>
    <property type="match status" value="1"/>
</dbReference>
<dbReference type="InterPro" id="IPR051481">
    <property type="entry name" value="BTB-POZ/Galectin-3-binding"/>
</dbReference>
<evidence type="ECO:0000259" key="1">
    <source>
        <dbReference type="PROSITE" id="PS50097"/>
    </source>
</evidence>
<keyword evidence="3" id="KW-1185">Reference proteome</keyword>
<evidence type="ECO:0000313" key="3">
    <source>
        <dbReference type="Proteomes" id="UP000789759"/>
    </source>
</evidence>
<dbReference type="PROSITE" id="PS50097">
    <property type="entry name" value="BTB"/>
    <property type="match status" value="1"/>
</dbReference>
<accession>A0A9N9I383</accession>
<dbReference type="InterPro" id="IPR000210">
    <property type="entry name" value="BTB/POZ_dom"/>
</dbReference>
<comment type="caution">
    <text evidence="2">The sequence shown here is derived from an EMBL/GenBank/DDBJ whole genome shotgun (WGS) entry which is preliminary data.</text>
</comment>
<gene>
    <name evidence="2" type="ORF">CPELLU_LOCUS12806</name>
</gene>
<dbReference type="CDD" id="cd18186">
    <property type="entry name" value="BTB_POZ_ZBTB_KLHL-like"/>
    <property type="match status" value="1"/>
</dbReference>
<dbReference type="EMBL" id="CAJVQA010012786">
    <property type="protein sequence ID" value="CAG8719473.1"/>
    <property type="molecule type" value="Genomic_DNA"/>
</dbReference>
<dbReference type="InterPro" id="IPR011333">
    <property type="entry name" value="SKP1/BTB/POZ_sf"/>
</dbReference>
<dbReference type="Proteomes" id="UP000789759">
    <property type="component" value="Unassembled WGS sequence"/>
</dbReference>
<name>A0A9N9I383_9GLOM</name>
<protein>
    <submittedName>
        <fullName evidence="2">7684_t:CDS:1</fullName>
    </submittedName>
</protein>
<sequence length="71" mass="8304">MSASILKKLWNKLSTDYLCLLNQQEYCDVTIKVGTKPNFRIFKAHSLILRSRSQFFKNSLSTCWSKKDDDV</sequence>
<reference evidence="2" key="1">
    <citation type="submission" date="2021-06" db="EMBL/GenBank/DDBJ databases">
        <authorList>
            <person name="Kallberg Y."/>
            <person name="Tangrot J."/>
            <person name="Rosling A."/>
        </authorList>
    </citation>
    <scope>NUCLEOTIDE SEQUENCE</scope>
    <source>
        <strain evidence="2">FL966</strain>
    </source>
</reference>
<dbReference type="PANTHER" id="PTHR24410:SF23">
    <property type="entry name" value="BTB DOMAIN-CONTAINING PROTEIN-RELATED"/>
    <property type="match status" value="1"/>
</dbReference>